<dbReference type="AlphaFoldDB" id="A0A0R1RTM8"/>
<name>A0A0R1RTM8_9LACO</name>
<dbReference type="Proteomes" id="UP000051264">
    <property type="component" value="Unassembled WGS sequence"/>
</dbReference>
<reference evidence="2 3" key="1">
    <citation type="journal article" date="2015" name="Genome Announc.">
        <title>Expanding the biotechnology potential of lactobacilli through comparative genomics of 213 strains and associated genera.</title>
        <authorList>
            <person name="Sun Z."/>
            <person name="Harris H.M."/>
            <person name="McCann A."/>
            <person name="Guo C."/>
            <person name="Argimon S."/>
            <person name="Zhang W."/>
            <person name="Yang X."/>
            <person name="Jeffery I.B."/>
            <person name="Cooney J.C."/>
            <person name="Kagawa T.F."/>
            <person name="Liu W."/>
            <person name="Song Y."/>
            <person name="Salvetti E."/>
            <person name="Wrobel A."/>
            <person name="Rasinkangas P."/>
            <person name="Parkhill J."/>
            <person name="Rea M.C."/>
            <person name="O'Sullivan O."/>
            <person name="Ritari J."/>
            <person name="Douillard F.P."/>
            <person name="Paul Ross R."/>
            <person name="Yang R."/>
            <person name="Briner A.E."/>
            <person name="Felis G.E."/>
            <person name="de Vos W.M."/>
            <person name="Barrangou R."/>
            <person name="Klaenhammer T.R."/>
            <person name="Caufield P.W."/>
            <person name="Cui Y."/>
            <person name="Zhang H."/>
            <person name="O'Toole P.W."/>
        </authorList>
    </citation>
    <scope>NUCLEOTIDE SEQUENCE [LARGE SCALE GENOMIC DNA]</scope>
    <source>
        <strain evidence="2 3">DSM 14340</strain>
    </source>
</reference>
<proteinExistence type="predicted"/>
<evidence type="ECO:0000259" key="1">
    <source>
        <dbReference type="PROSITE" id="PS51186"/>
    </source>
</evidence>
<organism evidence="2 3">
    <name type="scientific">Latilactobacillus fuchuensis DSM 14340 = JCM 11249</name>
    <dbReference type="NCBI Taxonomy" id="1423747"/>
    <lineage>
        <taxon>Bacteria</taxon>
        <taxon>Bacillati</taxon>
        <taxon>Bacillota</taxon>
        <taxon>Bacilli</taxon>
        <taxon>Lactobacillales</taxon>
        <taxon>Lactobacillaceae</taxon>
        <taxon>Latilactobacillus</taxon>
    </lineage>
</organism>
<dbReference type="InterPro" id="IPR051531">
    <property type="entry name" value="N-acetyltransferase"/>
</dbReference>
<dbReference type="InterPro" id="IPR016181">
    <property type="entry name" value="Acyl_CoA_acyltransferase"/>
</dbReference>
<sequence length="183" mass="20837">MESNDDGGLNVIETTTECLSFRELTQADLPALKLILQDEATMFAYEHAFSDEEVQAWLDKQLGNYAQFGYGLWAVISKESGELIGQCGLTPQQVRDQTVLEIGYLFRRDCWHQGHATEAARAVKQYAFDQLKAYSIIRDNNLASMNVAIRNGMQVLDRIEKHYYGMTMPHYVFGMVNPQIKES</sequence>
<dbReference type="EMBL" id="AZEX01000036">
    <property type="protein sequence ID" value="KRL60461.1"/>
    <property type="molecule type" value="Genomic_DNA"/>
</dbReference>
<accession>A0A0R1RTM8</accession>
<dbReference type="SUPFAM" id="SSF55729">
    <property type="entry name" value="Acyl-CoA N-acyltransferases (Nat)"/>
    <property type="match status" value="1"/>
</dbReference>
<dbReference type="Gene3D" id="3.40.630.30">
    <property type="match status" value="1"/>
</dbReference>
<dbReference type="eggNOG" id="COG1670">
    <property type="taxonomic scope" value="Bacteria"/>
</dbReference>
<dbReference type="Pfam" id="PF13302">
    <property type="entry name" value="Acetyltransf_3"/>
    <property type="match status" value="1"/>
</dbReference>
<dbReference type="STRING" id="1423747.FC69_GL001298"/>
<dbReference type="PROSITE" id="PS51186">
    <property type="entry name" value="GNAT"/>
    <property type="match status" value="1"/>
</dbReference>
<dbReference type="GO" id="GO:0016747">
    <property type="term" value="F:acyltransferase activity, transferring groups other than amino-acyl groups"/>
    <property type="evidence" value="ECO:0007669"/>
    <property type="project" value="InterPro"/>
</dbReference>
<dbReference type="InterPro" id="IPR000182">
    <property type="entry name" value="GNAT_dom"/>
</dbReference>
<dbReference type="PANTHER" id="PTHR43792">
    <property type="entry name" value="GNAT FAMILY, PUTATIVE (AFU_ORTHOLOGUE AFUA_3G00765)-RELATED-RELATED"/>
    <property type="match status" value="1"/>
</dbReference>
<gene>
    <name evidence="2" type="ORF">FC69_GL001298</name>
</gene>
<dbReference type="PATRIC" id="fig|1423747.3.peg.1324"/>
<dbReference type="PANTHER" id="PTHR43792:SF1">
    <property type="entry name" value="N-ACETYLTRANSFERASE DOMAIN-CONTAINING PROTEIN"/>
    <property type="match status" value="1"/>
</dbReference>
<protein>
    <recommendedName>
        <fullName evidence="1">N-acetyltransferase domain-containing protein</fullName>
    </recommendedName>
</protein>
<evidence type="ECO:0000313" key="2">
    <source>
        <dbReference type="EMBL" id="KRL60461.1"/>
    </source>
</evidence>
<feature type="domain" description="N-acetyltransferase" evidence="1">
    <location>
        <begin position="19"/>
        <end position="171"/>
    </location>
</feature>
<evidence type="ECO:0000313" key="3">
    <source>
        <dbReference type="Proteomes" id="UP000051264"/>
    </source>
</evidence>
<comment type="caution">
    <text evidence="2">The sequence shown here is derived from an EMBL/GenBank/DDBJ whole genome shotgun (WGS) entry which is preliminary data.</text>
</comment>